<evidence type="ECO:0000256" key="1">
    <source>
        <dbReference type="ARBA" id="ARBA00004167"/>
    </source>
</evidence>
<evidence type="ECO:0000256" key="6">
    <source>
        <dbReference type="SAM" id="Phobius"/>
    </source>
</evidence>
<dbReference type="AlphaFoldDB" id="A0A8C9LC22"/>
<keyword evidence="4 6" id="KW-1133">Transmembrane helix</keyword>
<sequence>MAAEMDFSSTEIPESTVMDNVLHYELFFGAIFQLTHVLAIILPISNKTDNKQERLSLQILRMTLESKTLTVLSLRLQRQ</sequence>
<dbReference type="Proteomes" id="UP000694428">
    <property type="component" value="Unplaced"/>
</dbReference>
<dbReference type="GO" id="GO:0016020">
    <property type="term" value="C:membrane"/>
    <property type="evidence" value="ECO:0007669"/>
    <property type="project" value="UniProtKB-SubCell"/>
</dbReference>
<keyword evidence="8" id="KW-1185">Reference proteome</keyword>
<evidence type="ECO:0000256" key="4">
    <source>
        <dbReference type="ARBA" id="ARBA00022989"/>
    </source>
</evidence>
<dbReference type="Ensembl" id="ENSPSTT00000016978.1">
    <property type="protein sequence ID" value="ENSPSTP00000016197.1"/>
    <property type="gene ID" value="ENSPSTG00000011507.1"/>
</dbReference>
<comment type="similarity">
    <text evidence="2">Belongs to the UPF0239 family.</text>
</comment>
<evidence type="ECO:0000313" key="7">
    <source>
        <dbReference type="Ensembl" id="ENSPSTP00000016197.1"/>
    </source>
</evidence>
<evidence type="ECO:0000256" key="2">
    <source>
        <dbReference type="ARBA" id="ARBA00006839"/>
    </source>
</evidence>
<feature type="transmembrane region" description="Helical" evidence="6">
    <location>
        <begin position="26"/>
        <end position="44"/>
    </location>
</feature>
<dbReference type="InterPro" id="IPR009621">
    <property type="entry name" value="UPF0239"/>
</dbReference>
<dbReference type="PANTHER" id="PTHR14409">
    <property type="entry name" value="MANNOSIDASE, BETA A, LYSOSOMAL-LIKE, MANBAL PROTEIN"/>
    <property type="match status" value="1"/>
</dbReference>
<protein>
    <submittedName>
        <fullName evidence="7">Uncharacterized protein</fullName>
    </submittedName>
</protein>
<evidence type="ECO:0000256" key="3">
    <source>
        <dbReference type="ARBA" id="ARBA00022692"/>
    </source>
</evidence>
<keyword evidence="3 6" id="KW-0812">Transmembrane</keyword>
<dbReference type="Pfam" id="PF06783">
    <property type="entry name" value="UPF0239"/>
    <property type="match status" value="1"/>
</dbReference>
<accession>A0A8C9LC22</accession>
<evidence type="ECO:0000313" key="8">
    <source>
        <dbReference type="Proteomes" id="UP000694428"/>
    </source>
</evidence>
<reference evidence="7" key="2">
    <citation type="submission" date="2025-09" db="UniProtKB">
        <authorList>
            <consortium name="Ensembl"/>
        </authorList>
    </citation>
    <scope>IDENTIFICATION</scope>
</reference>
<dbReference type="PANTHER" id="PTHR14409:SF0">
    <property type="entry name" value="PROTEIN MANBAL"/>
    <property type="match status" value="1"/>
</dbReference>
<keyword evidence="5 6" id="KW-0472">Membrane</keyword>
<name>A0A8C9LC22_PAVCR</name>
<comment type="subcellular location">
    <subcellularLocation>
        <location evidence="1">Membrane</location>
        <topology evidence="1">Single-pass membrane protein</topology>
    </subcellularLocation>
</comment>
<proteinExistence type="inferred from homology"/>
<evidence type="ECO:0000256" key="5">
    <source>
        <dbReference type="ARBA" id="ARBA00023136"/>
    </source>
</evidence>
<organism evidence="7 8">
    <name type="scientific">Pavo cristatus</name>
    <name type="common">Indian peafowl</name>
    <name type="synonym">Blue peafowl</name>
    <dbReference type="NCBI Taxonomy" id="9049"/>
    <lineage>
        <taxon>Eukaryota</taxon>
        <taxon>Metazoa</taxon>
        <taxon>Chordata</taxon>
        <taxon>Craniata</taxon>
        <taxon>Vertebrata</taxon>
        <taxon>Euteleostomi</taxon>
        <taxon>Archelosauria</taxon>
        <taxon>Archosauria</taxon>
        <taxon>Dinosauria</taxon>
        <taxon>Saurischia</taxon>
        <taxon>Theropoda</taxon>
        <taxon>Coelurosauria</taxon>
        <taxon>Aves</taxon>
        <taxon>Neognathae</taxon>
        <taxon>Galloanserae</taxon>
        <taxon>Galliformes</taxon>
        <taxon>Phasianidae</taxon>
        <taxon>Phasianinae</taxon>
        <taxon>Pavo</taxon>
    </lineage>
</organism>
<reference evidence="7" key="1">
    <citation type="submission" date="2025-08" db="UniProtKB">
        <authorList>
            <consortium name="Ensembl"/>
        </authorList>
    </citation>
    <scope>IDENTIFICATION</scope>
</reference>